<accession>A0ABX0Y9E4</accession>
<comment type="caution">
    <text evidence="1">The sequence shown here is derived from an EMBL/GenBank/DDBJ whole genome shotgun (WGS) entry which is preliminary data.</text>
</comment>
<dbReference type="RefSeq" id="WP_168080982.1">
    <property type="nucleotide sequence ID" value="NZ_JAAVJI010000001.1"/>
</dbReference>
<proteinExistence type="predicted"/>
<sequence>MDAMLRVNEALLIAGHAFEPFHCVAWTQQDGDGALSLTVVDDHTSHNLCRAQLPASAYSDPCRLATALEEVRAGLSRHGYSLQPWTMPGSPR</sequence>
<keyword evidence="2" id="KW-1185">Reference proteome</keyword>
<evidence type="ECO:0000313" key="2">
    <source>
        <dbReference type="Proteomes" id="UP000746535"/>
    </source>
</evidence>
<evidence type="ECO:0000313" key="1">
    <source>
        <dbReference type="EMBL" id="NJO99645.1"/>
    </source>
</evidence>
<reference evidence="1 2" key="1">
    <citation type="submission" date="2020-03" db="EMBL/GenBank/DDBJ databases">
        <authorList>
            <person name="Wang L."/>
            <person name="He N."/>
            <person name="Li Y."/>
            <person name="Fang Y."/>
            <person name="Zhang F."/>
        </authorList>
    </citation>
    <scope>NUCLEOTIDE SEQUENCE [LARGE SCALE GENOMIC DNA]</scope>
    <source>
        <strain evidence="2">hsmgli-8</strain>
    </source>
</reference>
<dbReference type="EMBL" id="JAAVJI010000001">
    <property type="protein sequence ID" value="NJO99645.1"/>
    <property type="molecule type" value="Genomic_DNA"/>
</dbReference>
<dbReference type="Proteomes" id="UP000746535">
    <property type="component" value="Unassembled WGS sequence"/>
</dbReference>
<protein>
    <recommendedName>
        <fullName evidence="3">DUF1652 domain-containing protein</fullName>
    </recommendedName>
</protein>
<name>A0ABX0Y9E4_9PSED</name>
<evidence type="ECO:0008006" key="3">
    <source>
        <dbReference type="Google" id="ProtNLM"/>
    </source>
</evidence>
<gene>
    <name evidence="1" type="ORF">HBH25_02035</name>
</gene>
<organism evidence="1 2">
    <name type="scientific">Pseudomonas quercus</name>
    <dbReference type="NCBI Taxonomy" id="2722792"/>
    <lineage>
        <taxon>Bacteria</taxon>
        <taxon>Pseudomonadati</taxon>
        <taxon>Pseudomonadota</taxon>
        <taxon>Gammaproteobacteria</taxon>
        <taxon>Pseudomonadales</taxon>
        <taxon>Pseudomonadaceae</taxon>
        <taxon>Pseudomonas</taxon>
    </lineage>
</organism>